<feature type="transmembrane region" description="Helical" evidence="7">
    <location>
        <begin position="782"/>
        <end position="804"/>
    </location>
</feature>
<feature type="transmembrane region" description="Helical" evidence="7">
    <location>
        <begin position="1228"/>
        <end position="1250"/>
    </location>
</feature>
<keyword evidence="3 7" id="KW-1133">Transmembrane helix</keyword>
<dbReference type="SUPFAM" id="SSF82866">
    <property type="entry name" value="Multidrug efflux transporter AcrB transmembrane domain"/>
    <property type="match status" value="2"/>
</dbReference>
<comment type="similarity">
    <text evidence="6">Belongs to the dispatched family.</text>
</comment>
<dbReference type="PANTHER" id="PTHR45951">
    <property type="entry name" value="PROTEIN DISPATCHED-RELATED"/>
    <property type="match status" value="1"/>
</dbReference>
<keyword evidence="4 7" id="KW-0472">Membrane</keyword>
<feature type="domain" description="SSD" evidence="8">
    <location>
        <begin position="520"/>
        <end position="719"/>
    </location>
</feature>
<feature type="transmembrane region" description="Helical" evidence="7">
    <location>
        <begin position="1197"/>
        <end position="1221"/>
    </location>
</feature>
<dbReference type="Proteomes" id="UP000663829">
    <property type="component" value="Unassembled WGS sequence"/>
</dbReference>
<evidence type="ECO:0000256" key="1">
    <source>
        <dbReference type="ARBA" id="ARBA00004141"/>
    </source>
</evidence>
<feature type="transmembrane region" description="Helical" evidence="7">
    <location>
        <begin position="702"/>
        <end position="723"/>
    </location>
</feature>
<dbReference type="Gene3D" id="1.20.1640.10">
    <property type="entry name" value="Multidrug efflux transporter AcrB transmembrane domain"/>
    <property type="match status" value="2"/>
</dbReference>
<protein>
    <recommendedName>
        <fullName evidence="8">SSD domain-containing protein</fullName>
    </recommendedName>
</protein>
<dbReference type="GO" id="GO:0016020">
    <property type="term" value="C:membrane"/>
    <property type="evidence" value="ECO:0007669"/>
    <property type="project" value="UniProtKB-SubCell"/>
</dbReference>
<dbReference type="EMBL" id="CAJNOQ010008793">
    <property type="protein sequence ID" value="CAF1206786.1"/>
    <property type="molecule type" value="Genomic_DNA"/>
</dbReference>
<keyword evidence="11" id="KW-1185">Reference proteome</keyword>
<evidence type="ECO:0000313" key="9">
    <source>
        <dbReference type="EMBL" id="CAF1206786.1"/>
    </source>
</evidence>
<dbReference type="GO" id="GO:0022857">
    <property type="term" value="F:transmembrane transporter activity"/>
    <property type="evidence" value="ECO:0007669"/>
    <property type="project" value="TreeGrafter"/>
</dbReference>
<evidence type="ECO:0000256" key="2">
    <source>
        <dbReference type="ARBA" id="ARBA00022692"/>
    </source>
</evidence>
<dbReference type="OrthoDB" id="193905at2759"/>
<evidence type="ECO:0000256" key="7">
    <source>
        <dbReference type="SAM" id="Phobius"/>
    </source>
</evidence>
<evidence type="ECO:0000259" key="8">
    <source>
        <dbReference type="PROSITE" id="PS50156"/>
    </source>
</evidence>
<keyword evidence="2 7" id="KW-0812">Transmembrane</keyword>
<dbReference type="InterPro" id="IPR000731">
    <property type="entry name" value="SSD"/>
</dbReference>
<feature type="non-terminal residue" evidence="9">
    <location>
        <position position="1413"/>
    </location>
</feature>
<feature type="transmembrane region" description="Helical" evidence="7">
    <location>
        <begin position="1362"/>
        <end position="1386"/>
    </location>
</feature>
<evidence type="ECO:0000256" key="4">
    <source>
        <dbReference type="ARBA" id="ARBA00023136"/>
    </source>
</evidence>
<feature type="transmembrane region" description="Helical" evidence="7">
    <location>
        <begin position="532"/>
        <end position="552"/>
    </location>
</feature>
<sequence length="1413" mass="164306">YSKLLVRRHWLVLGLVCSICFILTIIGLAISKIPDFSDPRKGWGARGPRTIFSQLMVLRHASEKFRLAYDLPLEKYELFDSSEQFSKVTTPMIKDENYNSTILAKNDMWKNKDYNLISDTFYDDYVDEFEEPPDYSDTSLYTWNKERHYGVSDRIIKYVDDKTVNITVGDFVKNLPKFNTRLSFDLLKSYAFLLDEQYRGQTGRDGMIEFYMERINIDDDMLTLPVLHSICSWEERFKKLLNLNNAKSLSLARLVALYNNKTNCHSLTNDDIKQFRHILTTCVPYYVNGYMEFLSDYFLNRVATEREEGITYQEQTKALYTALRHTCFYRNITRFIFDHFVDKDWIKNLNDYNKTTDKYPKVALTMIYITNYQPKIENQSIYDRMCMKRLYFDRTYCLKRGCLKDYINNALVSSCNLKKYRTTTKNSNNSNSINCLQYCECLFHCENQTKEFVTMEPIYKSKELISLFEKYFAGKRQVPSYRDEHVKLVALNFANIRERAAMSRINMLLVLIAMALIMAITILYLRSVSIALIIIIGCGMSIGVSYFIYSVIYSIPIFPFMNLMSAFILIGIGCDDIFVFFDTWDQEKREWLRRKDEEKKHVQSTTLTEENNSILIVDVVNENESKLTRCYQHRLHNTHHPVETRQMLLDSDALAEIMSKTLKHAASSMFVTSFTTAAAFFTNMLTNISFVQVFGVFTGTCILLYFIITITAIAAYCIIYELYIQDIISKLSKCFSSPSHTHLSVNPSTNSIIKIFKRLSLYFNHFRTYLFFYWLPRIIITLRYILVLLFLPMGILGMVGVFHYPKLKVPSTQKVAFFLKDNPMEIYEFQMKRIFEGYNKEEKRLFAYPSISFIFGIIDRDDGYRFDMNDRGKLHLKPLYLSHNSTLEFFKNFTTILGTRTDLFSSNYDLEQDYKQFLSLATDEILLAKAVDDKAKLNISLTNYKQMIQFLVKSDPKIIQILVNKTVRGINYQLKNDFSDDEDYIDFEIDKIDKNMIIQSLNELINKNIINYKRYRKNFNKTLQEHYKDQLKLTYNQDELKNSLTKSYRDKEVEQHQNSALKTAFACLSGEAGLNNVPIDFCERQINHRRSINWAVLPEKLVNNNIRPFAAIITIRGNLNKTDYDSYNDYYFKIKSFFDPYIKNYAPEHLKHAWFSSPGFAFYGVQRELLVGSYSSLVASLGIALLVLFLTSGNLFIAFYALVTITFAIAVSIAIFAALGWELGIVEAIIVIMSVGLSVDFTVHFGVAYIHTNEKDIHHVRRIVAKKYADKILMKKTNVLSINDNGEGDNCLEFEVEQPSPRQSSPTYRQLLGEHQAERETRVHESVARVGSAVFMAAFTTFAAGFSMTLSSLTSFRQMGQFLMTIMLTSYVFATFFFLPLCAIMGPVGNCGSIPFNTICTFFKRCCSRRRSL</sequence>
<comment type="caution">
    <text evidence="9">The sequence shown here is derived from an EMBL/GenBank/DDBJ whole genome shotgun (WGS) entry which is preliminary data.</text>
</comment>
<reference evidence="9" key="1">
    <citation type="submission" date="2021-02" db="EMBL/GenBank/DDBJ databases">
        <authorList>
            <person name="Nowell W R."/>
        </authorList>
    </citation>
    <scope>NUCLEOTIDE SEQUENCE</scope>
</reference>
<evidence type="ECO:0000313" key="10">
    <source>
        <dbReference type="EMBL" id="CAF3971047.1"/>
    </source>
</evidence>
<dbReference type="Proteomes" id="UP000681722">
    <property type="component" value="Unassembled WGS sequence"/>
</dbReference>
<dbReference type="GO" id="GO:0007224">
    <property type="term" value="P:smoothened signaling pathway"/>
    <property type="evidence" value="ECO:0007669"/>
    <property type="project" value="TreeGrafter"/>
</dbReference>
<feature type="transmembrane region" description="Helical" evidence="7">
    <location>
        <begin position="505"/>
        <end position="525"/>
    </location>
</feature>
<evidence type="ECO:0000256" key="3">
    <source>
        <dbReference type="ARBA" id="ARBA00022989"/>
    </source>
</evidence>
<evidence type="ECO:0000313" key="11">
    <source>
        <dbReference type="Proteomes" id="UP000663829"/>
    </source>
</evidence>
<proteinExistence type="inferred from homology"/>
<feature type="transmembrane region" description="Helical" evidence="7">
    <location>
        <begin position="1330"/>
        <end position="1350"/>
    </location>
</feature>
<feature type="transmembrane region" description="Helical" evidence="7">
    <location>
        <begin position="12"/>
        <end position="30"/>
    </location>
</feature>
<feature type="transmembrane region" description="Helical" evidence="7">
    <location>
        <begin position="1169"/>
        <end position="1191"/>
    </location>
</feature>
<dbReference type="InterPro" id="IPR003392">
    <property type="entry name" value="PTHD_SSD"/>
</dbReference>
<dbReference type="InterPro" id="IPR052081">
    <property type="entry name" value="Dispatched_Hh_regulator"/>
</dbReference>
<feature type="transmembrane region" description="Helical" evidence="7">
    <location>
        <begin position="564"/>
        <end position="584"/>
    </location>
</feature>
<accession>A0A814WTH7</accession>
<organism evidence="9 11">
    <name type="scientific">Didymodactylos carnosus</name>
    <dbReference type="NCBI Taxonomy" id="1234261"/>
    <lineage>
        <taxon>Eukaryota</taxon>
        <taxon>Metazoa</taxon>
        <taxon>Spiralia</taxon>
        <taxon>Gnathifera</taxon>
        <taxon>Rotifera</taxon>
        <taxon>Eurotatoria</taxon>
        <taxon>Bdelloidea</taxon>
        <taxon>Philodinida</taxon>
        <taxon>Philodinidae</taxon>
        <taxon>Didymodactylos</taxon>
    </lineage>
</organism>
<comment type="subcellular location">
    <subcellularLocation>
        <location evidence="1">Membrane</location>
        <topology evidence="1">Multi-pass membrane protein</topology>
    </subcellularLocation>
</comment>
<dbReference type="PROSITE" id="PS50156">
    <property type="entry name" value="SSD"/>
    <property type="match status" value="1"/>
</dbReference>
<dbReference type="EMBL" id="CAJOBC010008795">
    <property type="protein sequence ID" value="CAF3971047.1"/>
    <property type="molecule type" value="Genomic_DNA"/>
</dbReference>
<feature type="transmembrane region" description="Helical" evidence="7">
    <location>
        <begin position="668"/>
        <end position="690"/>
    </location>
</feature>
<name>A0A814WTH7_9BILA</name>
<dbReference type="Pfam" id="PF02460">
    <property type="entry name" value="Patched"/>
    <property type="match status" value="1"/>
</dbReference>
<keyword evidence="5" id="KW-0325">Glycoprotein</keyword>
<gene>
    <name evidence="9" type="ORF">GPM918_LOCUS24004</name>
    <name evidence="10" type="ORF">SRO942_LOCUS24004</name>
</gene>
<dbReference type="PANTHER" id="PTHR45951:SF3">
    <property type="entry name" value="PROTEIN DISPATCHED"/>
    <property type="match status" value="1"/>
</dbReference>
<evidence type="ECO:0000256" key="6">
    <source>
        <dbReference type="ARBA" id="ARBA00038046"/>
    </source>
</evidence>
<evidence type="ECO:0000256" key="5">
    <source>
        <dbReference type="ARBA" id="ARBA00023180"/>
    </source>
</evidence>